<protein>
    <submittedName>
        <fullName evidence="1">Uncharacterized protein</fullName>
    </submittedName>
</protein>
<evidence type="ECO:0000313" key="2">
    <source>
        <dbReference type="Proteomes" id="UP000027586"/>
    </source>
</evidence>
<proteinExistence type="predicted"/>
<reference evidence="1" key="1">
    <citation type="submission" date="2013-08" db="EMBL/GenBank/DDBJ databases">
        <title>Gene expansion shapes genome architecture in the human pathogen Lichtheimia corymbifera: an evolutionary genomics analysis in the ancient terrestrial Mucorales (Mucoromycotina).</title>
        <authorList>
            <person name="Schwartze V.U."/>
            <person name="Winter S."/>
            <person name="Shelest E."/>
            <person name="Marcet-Houben M."/>
            <person name="Horn F."/>
            <person name="Wehner S."/>
            <person name="Hoffmann K."/>
            <person name="Riege K."/>
            <person name="Sammeth M."/>
            <person name="Nowrousian M."/>
            <person name="Valiante V."/>
            <person name="Linde J."/>
            <person name="Jacobsen I.D."/>
            <person name="Marz M."/>
            <person name="Brakhage A.A."/>
            <person name="Gabaldon T."/>
            <person name="Bocker S."/>
            <person name="Voigt K."/>
        </authorList>
    </citation>
    <scope>NUCLEOTIDE SEQUENCE [LARGE SCALE GENOMIC DNA]</scope>
    <source>
        <strain evidence="1">FSU 9682</strain>
    </source>
</reference>
<evidence type="ECO:0000313" key="1">
    <source>
        <dbReference type="EMBL" id="CDH58494.1"/>
    </source>
</evidence>
<name>A0A068S881_9FUNG</name>
<keyword evidence="2" id="KW-1185">Reference proteome</keyword>
<dbReference type="AlphaFoldDB" id="A0A068S881"/>
<sequence>MSPFSQSSAITRDNNGPTTFISDSLTHTRIIFEGWWFPHLVFWHRVPSFWPCVVSLVSRLVSLLYLREKLPPSLRR</sequence>
<dbReference type="EMBL" id="CBTN010000057">
    <property type="protein sequence ID" value="CDH58494.1"/>
    <property type="molecule type" value="Genomic_DNA"/>
</dbReference>
<gene>
    <name evidence="1" type="ORF">LCOR_09353.1</name>
</gene>
<dbReference type="VEuPathDB" id="FungiDB:LCOR_09353.1"/>
<dbReference type="Proteomes" id="UP000027586">
    <property type="component" value="Unassembled WGS sequence"/>
</dbReference>
<comment type="caution">
    <text evidence="1">The sequence shown here is derived from an EMBL/GenBank/DDBJ whole genome shotgun (WGS) entry which is preliminary data.</text>
</comment>
<accession>A0A068S881</accession>
<organism evidence="1 2">
    <name type="scientific">Lichtheimia corymbifera JMRC:FSU:9682</name>
    <dbReference type="NCBI Taxonomy" id="1263082"/>
    <lineage>
        <taxon>Eukaryota</taxon>
        <taxon>Fungi</taxon>
        <taxon>Fungi incertae sedis</taxon>
        <taxon>Mucoromycota</taxon>
        <taxon>Mucoromycotina</taxon>
        <taxon>Mucoromycetes</taxon>
        <taxon>Mucorales</taxon>
        <taxon>Lichtheimiaceae</taxon>
        <taxon>Lichtheimia</taxon>
    </lineage>
</organism>